<gene>
    <name evidence="11" type="ORF">KCU98_g1103</name>
</gene>
<evidence type="ECO:0000256" key="2">
    <source>
        <dbReference type="ARBA" id="ARBA00022857"/>
    </source>
</evidence>
<feature type="domain" description="Xylanolytic transcriptional activator regulatory" evidence="10">
    <location>
        <begin position="492"/>
        <end position="564"/>
    </location>
</feature>
<dbReference type="SUPFAM" id="SSF51735">
    <property type="entry name" value="NAD(P)-binding Rossmann-fold domains"/>
    <property type="match status" value="1"/>
</dbReference>
<evidence type="ECO:0000256" key="6">
    <source>
        <dbReference type="ARBA" id="ARBA00023163"/>
    </source>
</evidence>
<evidence type="ECO:0000313" key="12">
    <source>
        <dbReference type="Proteomes" id="UP000729357"/>
    </source>
</evidence>
<protein>
    <submittedName>
        <fullName evidence="11">NAD(P)-binding protein</fullName>
    </submittedName>
</protein>
<keyword evidence="5" id="KW-0238">DNA-binding</keyword>
<dbReference type="GO" id="GO:0000435">
    <property type="term" value="P:positive regulation of transcription from RNA polymerase II promoter by galactose"/>
    <property type="evidence" value="ECO:0007669"/>
    <property type="project" value="TreeGrafter"/>
</dbReference>
<name>A0A9P8G2T6_AURME</name>
<dbReference type="CDD" id="cd12148">
    <property type="entry name" value="fungal_TF_MHR"/>
    <property type="match status" value="1"/>
</dbReference>
<feature type="non-terminal residue" evidence="11">
    <location>
        <position position="869"/>
    </location>
</feature>
<feature type="domain" description="Ketoreductase" evidence="9">
    <location>
        <begin position="6"/>
        <end position="195"/>
    </location>
</feature>
<keyword evidence="3" id="KW-0560">Oxidoreductase</keyword>
<evidence type="ECO:0000313" key="11">
    <source>
        <dbReference type="EMBL" id="KAG9990477.1"/>
    </source>
</evidence>
<dbReference type="InterPro" id="IPR020904">
    <property type="entry name" value="Sc_DH/Rdtase_CS"/>
</dbReference>
<dbReference type="GO" id="GO:0000981">
    <property type="term" value="F:DNA-binding transcription factor activity, RNA polymerase II-specific"/>
    <property type="evidence" value="ECO:0007669"/>
    <property type="project" value="TreeGrafter"/>
</dbReference>
<dbReference type="EMBL" id="JAHFXS010000029">
    <property type="protein sequence ID" value="KAG9990477.1"/>
    <property type="molecule type" value="Genomic_DNA"/>
</dbReference>
<dbReference type="Pfam" id="PF00106">
    <property type="entry name" value="adh_short"/>
    <property type="match status" value="1"/>
</dbReference>
<dbReference type="InterPro" id="IPR051127">
    <property type="entry name" value="Fungal_SecMet_Regulators"/>
</dbReference>
<dbReference type="GO" id="GO:0000978">
    <property type="term" value="F:RNA polymerase II cis-regulatory region sequence-specific DNA binding"/>
    <property type="evidence" value="ECO:0007669"/>
    <property type="project" value="TreeGrafter"/>
</dbReference>
<sequence length="869" mass="95601">MSLNGKIAIVTGGARGIGAAIVLALASEGAKVAFNYVSDNSAPKAEDLVKAIRSNGGDAVCVQADMADASAPSRIVQITFQAFATDRIDILVNNAGLGKNTPLRDVTPEEYEKLMNVNVRAVIFMTQKVLPYLKGSSNRIINLSSISARGGYATQTVYAATKAAVEGFTRVWAKELGHTHNVTVNAVNPGPVDTDMYRAAGEVHLARMEEQNKAVPAAPRCGTGQDVADIITFLRVKSYEDLVNNIKRAWSIHVPNVTLEDALAALDDQRPERTNSQSVSHLSSLVKAALHTEMPDDQSASCPDSAQSDPGDYEFDESHDFDELIDGMGFLTAEPCRSGYTGPTSGVAALRLLRSLPTETYAAEEPDSGQLGQSPSIDASMAEFVDVDALINDYFLLYHPAYPLLHEGLFRARVLGAVPKPRDGSWDLLYNMVIAIGAFAGGLTDTNIDLKYYNIAKNSISLSLLEKGSICYVQGLSLMANYLQKRNKPNAGFAMIGIAWSMALSIGLHREFDNPSISAYNMEIRRRAWWTLFVFVSGHQLTFGRPPASLIGINLRPPTNLDDKDLAVDMFALPGDRDSPTTASALIAQIKLASIGNVVQSELLTHQVPALETAQHLDQQITTWLAELPRYYDPKITLSLRFEIAKRVLIWRSYHLRIVLFRPFLFRAVTKNARISPDDKSIWTCIETADTCVDSVHCAIIKDTDCRRGFAWYATYWLLTASVVHATCLTYAPYHASRDRWRSKLELAIDVLDRLKRAQAMADQAQKVLSRLLERYCSSSSNQTVTPANQSNDQWQTGSEVTPIGTVNDPQQTQYLQEMLDPVSMTENMVVPDTTADLLWLWSQSADTDFLDAAGNFMLQNNQHTWSGS</sequence>
<dbReference type="InterPro" id="IPR057326">
    <property type="entry name" value="KR_dom"/>
</dbReference>
<dbReference type="SMART" id="SM00906">
    <property type="entry name" value="Fungal_trans"/>
    <property type="match status" value="1"/>
</dbReference>
<dbReference type="GO" id="GO:0005634">
    <property type="term" value="C:nucleus"/>
    <property type="evidence" value="ECO:0007669"/>
    <property type="project" value="TreeGrafter"/>
</dbReference>
<dbReference type="Gene3D" id="3.40.50.720">
    <property type="entry name" value="NAD(P)-binding Rossmann-like Domain"/>
    <property type="match status" value="1"/>
</dbReference>
<feature type="region of interest" description="Disordered" evidence="8">
    <location>
        <begin position="294"/>
        <end position="313"/>
    </location>
</feature>
<proteinExistence type="inferred from homology"/>
<dbReference type="Proteomes" id="UP000729357">
    <property type="component" value="Unassembled WGS sequence"/>
</dbReference>
<dbReference type="GO" id="GO:0016491">
    <property type="term" value="F:oxidoreductase activity"/>
    <property type="evidence" value="ECO:0007669"/>
    <property type="project" value="UniProtKB-KW"/>
</dbReference>
<dbReference type="InterPro" id="IPR036291">
    <property type="entry name" value="NAD(P)-bd_dom_sf"/>
</dbReference>
<dbReference type="PRINTS" id="PR00081">
    <property type="entry name" value="GDHRDH"/>
</dbReference>
<evidence type="ECO:0000256" key="1">
    <source>
        <dbReference type="ARBA" id="ARBA00006484"/>
    </source>
</evidence>
<dbReference type="PROSITE" id="PS00061">
    <property type="entry name" value="ADH_SHORT"/>
    <property type="match status" value="1"/>
</dbReference>
<feature type="compositionally biased region" description="Polar residues" evidence="8">
    <location>
        <begin position="298"/>
        <end position="308"/>
    </location>
</feature>
<dbReference type="InterPro" id="IPR007219">
    <property type="entry name" value="XnlR_reg_dom"/>
</dbReference>
<evidence type="ECO:0000256" key="5">
    <source>
        <dbReference type="ARBA" id="ARBA00023125"/>
    </source>
</evidence>
<evidence type="ECO:0000259" key="9">
    <source>
        <dbReference type="SMART" id="SM00822"/>
    </source>
</evidence>
<evidence type="ECO:0000259" key="10">
    <source>
        <dbReference type="SMART" id="SM00906"/>
    </source>
</evidence>
<keyword evidence="4" id="KW-0805">Transcription regulation</keyword>
<evidence type="ECO:0000256" key="3">
    <source>
        <dbReference type="ARBA" id="ARBA00023002"/>
    </source>
</evidence>
<comment type="caution">
    <text evidence="11">The sequence shown here is derived from an EMBL/GenBank/DDBJ whole genome shotgun (WGS) entry which is preliminary data.</text>
</comment>
<dbReference type="Pfam" id="PF04082">
    <property type="entry name" value="Fungal_trans"/>
    <property type="match status" value="1"/>
</dbReference>
<dbReference type="FunFam" id="3.40.50.720:FF:000374">
    <property type="entry name" value="3-oxoacyl-(Acyl-carrier-protein) reductase"/>
    <property type="match status" value="1"/>
</dbReference>
<keyword evidence="2" id="KW-0521">NADP</keyword>
<keyword evidence="12" id="KW-1185">Reference proteome</keyword>
<comment type="similarity">
    <text evidence="1">Belongs to the short-chain dehydrogenases/reductases (SDR) family.</text>
</comment>
<accession>A0A9P8G2T6</accession>
<dbReference type="PANTHER" id="PTHR47424">
    <property type="entry name" value="REGULATORY PROTEIN GAL4"/>
    <property type="match status" value="1"/>
</dbReference>
<keyword evidence="7" id="KW-0539">Nucleus</keyword>
<evidence type="ECO:0000256" key="4">
    <source>
        <dbReference type="ARBA" id="ARBA00023015"/>
    </source>
</evidence>
<evidence type="ECO:0000256" key="7">
    <source>
        <dbReference type="ARBA" id="ARBA00023242"/>
    </source>
</evidence>
<dbReference type="PRINTS" id="PR00080">
    <property type="entry name" value="SDRFAMILY"/>
</dbReference>
<evidence type="ECO:0000256" key="8">
    <source>
        <dbReference type="SAM" id="MobiDB-lite"/>
    </source>
</evidence>
<dbReference type="InterPro" id="IPR002347">
    <property type="entry name" value="SDR_fam"/>
</dbReference>
<dbReference type="AlphaFoldDB" id="A0A9P8G2T6"/>
<dbReference type="GO" id="GO:0008270">
    <property type="term" value="F:zinc ion binding"/>
    <property type="evidence" value="ECO:0007669"/>
    <property type="project" value="InterPro"/>
</dbReference>
<dbReference type="SMART" id="SM00822">
    <property type="entry name" value="PKS_KR"/>
    <property type="match status" value="1"/>
</dbReference>
<reference evidence="11" key="1">
    <citation type="journal article" date="2021" name="J Fungi (Basel)">
        <title>Virulence traits and population genomics of the black yeast Aureobasidium melanogenum.</title>
        <authorList>
            <person name="Cernosa A."/>
            <person name="Sun X."/>
            <person name="Gostincar C."/>
            <person name="Fang C."/>
            <person name="Gunde-Cimerman N."/>
            <person name="Song Z."/>
        </authorList>
    </citation>
    <scope>NUCLEOTIDE SEQUENCE</scope>
    <source>
        <strain evidence="11">EXF-9298</strain>
    </source>
</reference>
<reference evidence="11" key="2">
    <citation type="submission" date="2021-08" db="EMBL/GenBank/DDBJ databases">
        <authorList>
            <person name="Gostincar C."/>
            <person name="Sun X."/>
            <person name="Song Z."/>
            <person name="Gunde-Cimerman N."/>
        </authorList>
    </citation>
    <scope>NUCLEOTIDE SEQUENCE</scope>
    <source>
        <strain evidence="11">EXF-9298</strain>
    </source>
</reference>
<keyword evidence="6" id="KW-0804">Transcription</keyword>
<dbReference type="GO" id="GO:0006351">
    <property type="term" value="P:DNA-templated transcription"/>
    <property type="evidence" value="ECO:0007669"/>
    <property type="project" value="InterPro"/>
</dbReference>
<organism evidence="11 12">
    <name type="scientific">Aureobasidium melanogenum</name>
    <name type="common">Aureobasidium pullulans var. melanogenum</name>
    <dbReference type="NCBI Taxonomy" id="46634"/>
    <lineage>
        <taxon>Eukaryota</taxon>
        <taxon>Fungi</taxon>
        <taxon>Dikarya</taxon>
        <taxon>Ascomycota</taxon>
        <taxon>Pezizomycotina</taxon>
        <taxon>Dothideomycetes</taxon>
        <taxon>Dothideomycetidae</taxon>
        <taxon>Dothideales</taxon>
        <taxon>Saccotheciaceae</taxon>
        <taxon>Aureobasidium</taxon>
    </lineage>
</organism>
<dbReference type="PANTHER" id="PTHR47424:SF3">
    <property type="entry name" value="REGULATORY PROTEIN GAL4"/>
    <property type="match status" value="1"/>
</dbReference>